<dbReference type="GO" id="GO:0071897">
    <property type="term" value="P:DNA biosynthetic process"/>
    <property type="evidence" value="ECO:0007669"/>
    <property type="project" value="UniProtKB-ARBA"/>
</dbReference>
<dbReference type="EMBL" id="BMAU01021437">
    <property type="protein sequence ID" value="GFY36530.1"/>
    <property type="molecule type" value="Genomic_DNA"/>
</dbReference>
<name>A0A8X6WKD8_TRICX</name>
<evidence type="ECO:0008006" key="3">
    <source>
        <dbReference type="Google" id="ProtNLM"/>
    </source>
</evidence>
<organism evidence="1 2">
    <name type="scientific">Trichonephila clavipes</name>
    <name type="common">Golden silk orbweaver</name>
    <name type="synonym">Nephila clavipes</name>
    <dbReference type="NCBI Taxonomy" id="2585209"/>
    <lineage>
        <taxon>Eukaryota</taxon>
        <taxon>Metazoa</taxon>
        <taxon>Ecdysozoa</taxon>
        <taxon>Arthropoda</taxon>
        <taxon>Chelicerata</taxon>
        <taxon>Arachnida</taxon>
        <taxon>Araneae</taxon>
        <taxon>Araneomorphae</taxon>
        <taxon>Entelegynae</taxon>
        <taxon>Araneoidea</taxon>
        <taxon>Nephilidae</taxon>
        <taxon>Trichonephila</taxon>
    </lineage>
</organism>
<dbReference type="PANTHER" id="PTHR47331:SF5">
    <property type="entry name" value="RIBONUCLEASE H"/>
    <property type="match status" value="1"/>
</dbReference>
<dbReference type="Proteomes" id="UP000887159">
    <property type="component" value="Unassembled WGS sequence"/>
</dbReference>
<sequence>MCENWYTPDKLGRELDLFMSSKVSSRNEINTGFRQNKFFKSGVDRKGLKGVTSVFLSDVNETKCSYCCENRAIPFCTKFKQLSVHDRVEIVKKQRLCFLCLRVGCMASKCKAKPCKLCAKRHHVSLHFPKQNTDFQTSHSKSNAFHPSIESRLNAEVREFNPAFPSGEVSEKDSNAVFAINQKKGTTSVFLSSVKCFVKYSYDEKWKIRGLLDVGSMTNLITKKFVEKSGLRKEKINILVMCLNDSSVCVKNCITTEISNSDGSYKKRIKMLVVDKITDLTPVKNLNVKGLIPENINLADDTFYVPGPIDCLLGTEIFYELLRSGQIRSENSNLIFQNTVFGFVASGSNSFADTEARVHCGLIKGDLNQTLKMFWGLENVEVEKTKNEEAIFCEDHILKTHSRDEEGRYVVKMPLKNEPNCLGESRDIALKRLNALWTRLIRDPQYLKLYRDFIHEYDQLGHMKEVVAEHNNSEIAYYMPHHGVLRPEKSTTKLRVVFNATNPTSNGLSLNSIQYNGGLVQNDLITIMIKFREHPYAFTADVKMMYRMILIHESQQPLLRILWKESPEDPVKTFQMKTVTYGTVSAPFLATRTLLQLSRDEEKNFPLAASVLRENFYMDDVLCGTASLMEAKALKNQLSGILKKGGIELHKWGSSHPELASNILGDYEFENPIETKTLGVSWKSQEDCFIFKIAVELKRLLHQEMCPFDNS</sequence>
<proteinExistence type="predicted"/>
<dbReference type="AlphaFoldDB" id="A0A8X6WKD8"/>
<dbReference type="SUPFAM" id="SSF56672">
    <property type="entry name" value="DNA/RNA polymerases"/>
    <property type="match status" value="1"/>
</dbReference>
<evidence type="ECO:0000313" key="1">
    <source>
        <dbReference type="EMBL" id="GFY36530.1"/>
    </source>
</evidence>
<protein>
    <recommendedName>
        <fullName evidence="3">Peptidase aspartic putative domain-containing protein</fullName>
    </recommendedName>
</protein>
<gene>
    <name evidence="1" type="primary">X975_01402</name>
    <name evidence="1" type="ORF">TNCV_27361</name>
</gene>
<evidence type="ECO:0000313" key="2">
    <source>
        <dbReference type="Proteomes" id="UP000887159"/>
    </source>
</evidence>
<keyword evidence="2" id="KW-1185">Reference proteome</keyword>
<reference evidence="1" key="1">
    <citation type="submission" date="2020-08" db="EMBL/GenBank/DDBJ databases">
        <title>Multicomponent nature underlies the extraordinary mechanical properties of spider dragline silk.</title>
        <authorList>
            <person name="Kono N."/>
            <person name="Nakamura H."/>
            <person name="Mori M."/>
            <person name="Yoshida Y."/>
            <person name="Ohtoshi R."/>
            <person name="Malay A.D."/>
            <person name="Moran D.A.P."/>
            <person name="Tomita M."/>
            <person name="Numata K."/>
            <person name="Arakawa K."/>
        </authorList>
    </citation>
    <scope>NUCLEOTIDE SEQUENCE</scope>
</reference>
<accession>A0A8X6WKD8</accession>
<dbReference type="InterPro" id="IPR043502">
    <property type="entry name" value="DNA/RNA_pol_sf"/>
</dbReference>
<comment type="caution">
    <text evidence="1">The sequence shown here is derived from an EMBL/GenBank/DDBJ whole genome shotgun (WGS) entry which is preliminary data.</text>
</comment>
<dbReference type="PANTHER" id="PTHR47331">
    <property type="entry name" value="PHD-TYPE DOMAIN-CONTAINING PROTEIN"/>
    <property type="match status" value="1"/>
</dbReference>